<dbReference type="InterPro" id="IPR052552">
    <property type="entry name" value="YeaO-like"/>
</dbReference>
<dbReference type="eggNOG" id="COG3189">
    <property type="taxonomic scope" value="Bacteria"/>
</dbReference>
<organism evidence="1 2">
    <name type="scientific">Bifidobacterium magnum</name>
    <dbReference type="NCBI Taxonomy" id="1692"/>
    <lineage>
        <taxon>Bacteria</taxon>
        <taxon>Bacillati</taxon>
        <taxon>Actinomycetota</taxon>
        <taxon>Actinomycetes</taxon>
        <taxon>Bifidobacteriales</taxon>
        <taxon>Bifidobacteriaceae</taxon>
        <taxon>Bifidobacterium</taxon>
    </lineage>
</organism>
<name>A0A087BCU7_9BIFI</name>
<dbReference type="Proteomes" id="UP000029052">
    <property type="component" value="Unassembled WGS sequence"/>
</dbReference>
<reference evidence="1 2" key="1">
    <citation type="submission" date="2014-03" db="EMBL/GenBank/DDBJ databases">
        <title>Genomics of Bifidobacteria.</title>
        <authorList>
            <person name="Ventura M."/>
            <person name="Milani C."/>
            <person name="Lugli G.A."/>
        </authorList>
    </citation>
    <scope>NUCLEOTIDE SEQUENCE [LARGE SCALE GENOMIC DNA]</scope>
    <source>
        <strain evidence="1 2">LMG 11591</strain>
    </source>
</reference>
<evidence type="ECO:0000313" key="2">
    <source>
        <dbReference type="Proteomes" id="UP000029052"/>
    </source>
</evidence>
<dbReference type="EMBL" id="JGZB01000003">
    <property type="protein sequence ID" value="KFI68847.1"/>
    <property type="molecule type" value="Genomic_DNA"/>
</dbReference>
<evidence type="ECO:0000313" key="1">
    <source>
        <dbReference type="EMBL" id="KFI68847.1"/>
    </source>
</evidence>
<dbReference type="AlphaFoldDB" id="A0A087BCU7"/>
<keyword evidence="2" id="KW-1185">Reference proteome</keyword>
<accession>A0A087BCU7</accession>
<dbReference type="Pfam" id="PF22752">
    <property type="entry name" value="DUF488-N3i"/>
    <property type="match status" value="1"/>
</dbReference>
<comment type="caution">
    <text evidence="1">The sequence shown here is derived from an EMBL/GenBank/DDBJ whole genome shotgun (WGS) entry which is preliminary data.</text>
</comment>
<dbReference type="PANTHER" id="PTHR36849:SF1">
    <property type="entry name" value="CYTOPLASMIC PROTEIN"/>
    <property type="match status" value="1"/>
</dbReference>
<evidence type="ECO:0008006" key="3">
    <source>
        <dbReference type="Google" id="ProtNLM"/>
    </source>
</evidence>
<gene>
    <name evidence="1" type="ORF">BMAGN_0724</name>
</gene>
<dbReference type="RefSeq" id="WP_022859310.1">
    <property type="nucleotide sequence ID" value="NZ_JGZB01000003.1"/>
</dbReference>
<protein>
    <recommendedName>
        <fullName evidence="3">MarR family transcriptional regulator</fullName>
    </recommendedName>
</protein>
<proteinExistence type="predicted"/>
<dbReference type="PANTHER" id="PTHR36849">
    <property type="entry name" value="CYTOPLASMIC PROTEIN-RELATED"/>
    <property type="match status" value="1"/>
</dbReference>
<sequence length="127" mass="14813">MAYEVRIKRIYEAPSPDDGYRVLVDRLWPRGVSKVRAALDAWDKTQVPPSTQLREWFGHDPAKFDAFRAQYLDELDERPEAHEFVRQVADLLQHENVTLLYAAKDPACNHAVILESWIKEQLAKQPR</sequence>